<evidence type="ECO:0000313" key="1">
    <source>
        <dbReference type="EMBL" id="KIK57036.1"/>
    </source>
</evidence>
<accession>A0A0D0BPQ6</accession>
<proteinExistence type="predicted"/>
<dbReference type="Proteomes" id="UP000053593">
    <property type="component" value="Unassembled WGS sequence"/>
</dbReference>
<reference evidence="1 2" key="1">
    <citation type="submission" date="2014-04" db="EMBL/GenBank/DDBJ databases">
        <title>Evolutionary Origins and Diversification of the Mycorrhizal Mutualists.</title>
        <authorList>
            <consortium name="DOE Joint Genome Institute"/>
            <consortium name="Mycorrhizal Genomics Consortium"/>
            <person name="Kohler A."/>
            <person name="Kuo A."/>
            <person name="Nagy L.G."/>
            <person name="Floudas D."/>
            <person name="Copeland A."/>
            <person name="Barry K.W."/>
            <person name="Cichocki N."/>
            <person name="Veneault-Fourrey C."/>
            <person name="LaButti K."/>
            <person name="Lindquist E.A."/>
            <person name="Lipzen A."/>
            <person name="Lundell T."/>
            <person name="Morin E."/>
            <person name="Murat C."/>
            <person name="Riley R."/>
            <person name="Ohm R."/>
            <person name="Sun H."/>
            <person name="Tunlid A."/>
            <person name="Henrissat B."/>
            <person name="Grigoriev I.V."/>
            <person name="Hibbett D.S."/>
            <person name="Martin F."/>
        </authorList>
    </citation>
    <scope>NUCLEOTIDE SEQUENCE [LARGE SCALE GENOMIC DNA]</scope>
    <source>
        <strain evidence="1 2">FD-317 M1</strain>
    </source>
</reference>
<dbReference type="HOGENOM" id="CLU_035255_1_0_1"/>
<name>A0A0D0BPQ6_9AGAR</name>
<sequence length="443" mass="49645">MQSFVTGPSFFPNSHNFQIYGGSFAAFHNSHIFVQAAPRLDDSERNMQDAPHSDDSCVIRRHQINMNDGKVICTRQGSRFSSATMGSGSLKTPIVVQAFEGPKAKEQFRETLQFLRGLINPHVLEIKGTSPASTSDDSSPYFVFDGACRNDTRRLMASRLKNEVHEILALGSQIVYGVASGLDCISKANPELSLADIGVKNFDVFSNERGHSVVSFTLEHGTSKRKKKDKTWRYAPYRSGSRNHVTTSPKANQTLSDSDLVIFNSLVTKIFNDANHTLHGGNPERSQADLYTSSSIDFSDSSSCQLNSAGFSEQRESQELDPRLRRREIVWMSSGSKTSLAAISRSYQDLLDVHSTFDHIPRRLGSRVSATWHRCPGYSREEVTLFPNAFQNEIAVFTQPSGYERCARCGEMIEYNDLNFERDFGQWFNPSDQALEDLIDCMK</sequence>
<evidence type="ECO:0000313" key="2">
    <source>
        <dbReference type="Proteomes" id="UP000053593"/>
    </source>
</evidence>
<protein>
    <submittedName>
        <fullName evidence="1">Uncharacterized protein</fullName>
    </submittedName>
</protein>
<dbReference type="AlphaFoldDB" id="A0A0D0BPQ6"/>
<gene>
    <name evidence="1" type="ORF">GYMLUDRAFT_46653</name>
</gene>
<dbReference type="EMBL" id="KN834793">
    <property type="protein sequence ID" value="KIK57036.1"/>
    <property type="molecule type" value="Genomic_DNA"/>
</dbReference>
<organism evidence="1 2">
    <name type="scientific">Collybiopsis luxurians FD-317 M1</name>
    <dbReference type="NCBI Taxonomy" id="944289"/>
    <lineage>
        <taxon>Eukaryota</taxon>
        <taxon>Fungi</taxon>
        <taxon>Dikarya</taxon>
        <taxon>Basidiomycota</taxon>
        <taxon>Agaricomycotina</taxon>
        <taxon>Agaricomycetes</taxon>
        <taxon>Agaricomycetidae</taxon>
        <taxon>Agaricales</taxon>
        <taxon>Marasmiineae</taxon>
        <taxon>Omphalotaceae</taxon>
        <taxon>Collybiopsis</taxon>
        <taxon>Collybiopsis luxurians</taxon>
    </lineage>
</organism>
<keyword evidence="2" id="KW-1185">Reference proteome</keyword>
<dbReference type="OrthoDB" id="3026831at2759"/>